<comment type="caution">
    <text evidence="3">The sequence shown here is derived from an EMBL/GenBank/DDBJ whole genome shotgun (WGS) entry which is preliminary data.</text>
</comment>
<dbReference type="PANTHER" id="PTHR46598">
    <property type="entry name" value="BNAC05G43320D PROTEIN"/>
    <property type="match status" value="1"/>
</dbReference>
<dbReference type="InterPro" id="IPR057440">
    <property type="entry name" value="At1g68980-like_TPR"/>
</dbReference>
<evidence type="ECO:0000313" key="3">
    <source>
        <dbReference type="EMBL" id="RDX83588.1"/>
    </source>
</evidence>
<comment type="similarity">
    <text evidence="1">Belongs to the PPR family. P subfamily.</text>
</comment>
<gene>
    <name evidence="3" type="ORF">CR513_35477</name>
</gene>
<dbReference type="Proteomes" id="UP000257109">
    <property type="component" value="Unassembled WGS sequence"/>
</dbReference>
<dbReference type="PANTHER" id="PTHR46598:SF2">
    <property type="entry name" value="OS01G0788900 PROTEIN"/>
    <property type="match status" value="1"/>
</dbReference>
<evidence type="ECO:0000256" key="1">
    <source>
        <dbReference type="ARBA" id="ARBA00007626"/>
    </source>
</evidence>
<feature type="domain" description="At1g68980-like TPR repeats" evidence="2">
    <location>
        <begin position="36"/>
        <end position="87"/>
    </location>
</feature>
<keyword evidence="4" id="KW-1185">Reference proteome</keyword>
<feature type="non-terminal residue" evidence="3">
    <location>
        <position position="1"/>
    </location>
</feature>
<evidence type="ECO:0000313" key="4">
    <source>
        <dbReference type="Proteomes" id="UP000257109"/>
    </source>
</evidence>
<dbReference type="Pfam" id="PF25245">
    <property type="entry name" value="TPR_At1g68980"/>
    <property type="match status" value="1"/>
</dbReference>
<organism evidence="3 4">
    <name type="scientific">Mucuna pruriens</name>
    <name type="common">Velvet bean</name>
    <name type="synonym">Dolichos pruriens</name>
    <dbReference type="NCBI Taxonomy" id="157652"/>
    <lineage>
        <taxon>Eukaryota</taxon>
        <taxon>Viridiplantae</taxon>
        <taxon>Streptophyta</taxon>
        <taxon>Embryophyta</taxon>
        <taxon>Tracheophyta</taxon>
        <taxon>Spermatophyta</taxon>
        <taxon>Magnoliopsida</taxon>
        <taxon>eudicotyledons</taxon>
        <taxon>Gunneridae</taxon>
        <taxon>Pentapetalae</taxon>
        <taxon>rosids</taxon>
        <taxon>fabids</taxon>
        <taxon>Fabales</taxon>
        <taxon>Fabaceae</taxon>
        <taxon>Papilionoideae</taxon>
        <taxon>50 kb inversion clade</taxon>
        <taxon>NPAAA clade</taxon>
        <taxon>indigoferoid/millettioid clade</taxon>
        <taxon>Phaseoleae</taxon>
        <taxon>Mucuna</taxon>
    </lineage>
</organism>
<dbReference type="AlphaFoldDB" id="A0A371FZ77"/>
<accession>A0A371FZ77</accession>
<dbReference type="OrthoDB" id="651467at2759"/>
<evidence type="ECO:0000259" key="2">
    <source>
        <dbReference type="Pfam" id="PF25245"/>
    </source>
</evidence>
<reference evidence="3" key="1">
    <citation type="submission" date="2018-05" db="EMBL/GenBank/DDBJ databases">
        <title>Draft genome of Mucuna pruriens seed.</title>
        <authorList>
            <person name="Nnadi N.E."/>
            <person name="Vos R."/>
            <person name="Hasami M.H."/>
            <person name="Devisetty U.K."/>
            <person name="Aguiy J.C."/>
        </authorList>
    </citation>
    <scope>NUCLEOTIDE SEQUENCE [LARGE SCALE GENOMIC DNA]</scope>
    <source>
        <strain evidence="3">JCA_2017</strain>
    </source>
</reference>
<name>A0A371FZ77_MUCPR</name>
<proteinExistence type="inferred from homology"/>
<dbReference type="STRING" id="157652.A0A371FZ77"/>
<dbReference type="EMBL" id="QJKJ01007303">
    <property type="protein sequence ID" value="RDX83588.1"/>
    <property type="molecule type" value="Genomic_DNA"/>
</dbReference>
<sequence>MMIVDEFEEWRKKKCFFFPRGFSSSSPHQKQSPTHFLSLHKSLISNNTDEAWESFKAITVHYFFPPKPLIHFSSLGDTLNLKEGLCSSSWRAANTVVPAFALVMCMLRNRVALKERIEFMKPDVGACNAALEGCCCCELESVSDAEKSSSSIDSCVCKRLQQKDLQQQWKQ</sequence>
<protein>
    <submittedName>
        <fullName evidence="3">Pentatricopeptide repeat-containing protein, mitochondrial</fullName>
    </submittedName>
</protein>